<dbReference type="GO" id="GO:0008270">
    <property type="term" value="F:zinc ion binding"/>
    <property type="evidence" value="ECO:0007669"/>
    <property type="project" value="UniProtKB-KW"/>
</dbReference>
<dbReference type="SUPFAM" id="SSF111304">
    <property type="entry name" value="Recombination protein RecR"/>
    <property type="match status" value="1"/>
</dbReference>
<dbReference type="SMART" id="SM00493">
    <property type="entry name" value="TOPRIM"/>
    <property type="match status" value="1"/>
</dbReference>
<keyword evidence="5 7" id="KW-0233">DNA recombination</keyword>
<comment type="similarity">
    <text evidence="7">Belongs to the RecR family.</text>
</comment>
<evidence type="ECO:0000256" key="7">
    <source>
        <dbReference type="HAMAP-Rule" id="MF_00017"/>
    </source>
</evidence>
<evidence type="ECO:0000259" key="8">
    <source>
        <dbReference type="PROSITE" id="PS50880"/>
    </source>
</evidence>
<sequence>MKDSTYPSLLLENAVNQFARLPGIGRKTAFRLALYVLESDRQFAEDFANAVLTLKNEVKRCRCCKNISDTDLCQICSNPKRDSSIVCVVESVRELMLIENTASFNGLYHVLGGVISPMDGIGPGDLEISSLVQRVEEGGIKEVVFALSTTTEGNTTAYYIARKLAHTGVLLSAVAQGVAVGDELQYADELTLGRSIENRVPYRL</sequence>
<dbReference type="InterPro" id="IPR023627">
    <property type="entry name" value="Rcmb_RecR"/>
</dbReference>
<dbReference type="Pfam" id="PF21175">
    <property type="entry name" value="RecR_C"/>
    <property type="match status" value="1"/>
</dbReference>
<evidence type="ECO:0000256" key="1">
    <source>
        <dbReference type="ARBA" id="ARBA00022723"/>
    </source>
</evidence>
<dbReference type="CDD" id="cd01025">
    <property type="entry name" value="TOPRIM_recR"/>
    <property type="match status" value="1"/>
</dbReference>
<dbReference type="HAMAP" id="MF_00017">
    <property type="entry name" value="RecR"/>
    <property type="match status" value="1"/>
</dbReference>
<dbReference type="Gene3D" id="3.40.1360.10">
    <property type="match status" value="1"/>
</dbReference>
<keyword evidence="1 7" id="KW-0479">Metal-binding</keyword>
<dbReference type="Gene3D" id="6.10.250.240">
    <property type="match status" value="1"/>
</dbReference>
<protein>
    <recommendedName>
        <fullName evidence="7">Recombination protein RecR</fullName>
    </recommendedName>
</protein>
<keyword evidence="2 7" id="KW-0227">DNA damage</keyword>
<accession>A0A9D9HE11</accession>
<evidence type="ECO:0000256" key="3">
    <source>
        <dbReference type="ARBA" id="ARBA00022771"/>
    </source>
</evidence>
<dbReference type="NCBIfam" id="TIGR00615">
    <property type="entry name" value="recR"/>
    <property type="match status" value="1"/>
</dbReference>
<dbReference type="InterPro" id="IPR006171">
    <property type="entry name" value="TOPRIM_dom"/>
</dbReference>
<comment type="function">
    <text evidence="7">May play a role in DNA repair. It seems to be involved in an RecBC-independent recombinational process of DNA repair. It may act with RecF and RecO.</text>
</comment>
<dbReference type="GO" id="GO:0003677">
    <property type="term" value="F:DNA binding"/>
    <property type="evidence" value="ECO:0007669"/>
    <property type="project" value="UniProtKB-UniRule"/>
</dbReference>
<dbReference type="Pfam" id="PF13662">
    <property type="entry name" value="Toprim_4"/>
    <property type="match status" value="1"/>
</dbReference>
<dbReference type="AlphaFoldDB" id="A0A9D9HE11"/>
<dbReference type="Pfam" id="PF21176">
    <property type="entry name" value="RecR_HhH"/>
    <property type="match status" value="1"/>
</dbReference>
<dbReference type="Proteomes" id="UP000823637">
    <property type="component" value="Unassembled WGS sequence"/>
</dbReference>
<name>A0A9D9HE11_9BACT</name>
<evidence type="ECO:0000256" key="6">
    <source>
        <dbReference type="ARBA" id="ARBA00023204"/>
    </source>
</evidence>
<dbReference type="EMBL" id="JADIMR010000031">
    <property type="protein sequence ID" value="MBO8446523.1"/>
    <property type="molecule type" value="Genomic_DNA"/>
</dbReference>
<dbReference type="InterPro" id="IPR034137">
    <property type="entry name" value="TOPRIM_RecR"/>
</dbReference>
<evidence type="ECO:0000256" key="5">
    <source>
        <dbReference type="ARBA" id="ARBA00023172"/>
    </source>
</evidence>
<dbReference type="PANTHER" id="PTHR30446">
    <property type="entry name" value="RECOMBINATION PROTEIN RECR"/>
    <property type="match status" value="1"/>
</dbReference>
<feature type="domain" description="Toprim" evidence="8">
    <location>
        <begin position="84"/>
        <end position="179"/>
    </location>
</feature>
<proteinExistence type="inferred from homology"/>
<keyword evidence="4 7" id="KW-0862">Zinc</keyword>
<dbReference type="Gene3D" id="1.10.8.420">
    <property type="entry name" value="RecR Domain 1"/>
    <property type="match status" value="1"/>
</dbReference>
<dbReference type="PROSITE" id="PS50880">
    <property type="entry name" value="TOPRIM"/>
    <property type="match status" value="1"/>
</dbReference>
<reference evidence="9" key="2">
    <citation type="journal article" date="2021" name="PeerJ">
        <title>Extensive microbial diversity within the chicken gut microbiome revealed by metagenomics and culture.</title>
        <authorList>
            <person name="Gilroy R."/>
            <person name="Ravi A."/>
            <person name="Getino M."/>
            <person name="Pursley I."/>
            <person name="Horton D.L."/>
            <person name="Alikhan N.F."/>
            <person name="Baker D."/>
            <person name="Gharbi K."/>
            <person name="Hall N."/>
            <person name="Watson M."/>
            <person name="Adriaenssens E.M."/>
            <person name="Foster-Nyarko E."/>
            <person name="Jarju S."/>
            <person name="Secka A."/>
            <person name="Antonio M."/>
            <person name="Oren A."/>
            <person name="Chaudhuri R.R."/>
            <person name="La Ragione R."/>
            <person name="Hildebrand F."/>
            <person name="Pallen M.J."/>
        </authorList>
    </citation>
    <scope>NUCLEOTIDE SEQUENCE</scope>
    <source>
        <strain evidence="9">D3-1215</strain>
    </source>
</reference>
<keyword evidence="6 7" id="KW-0234">DNA repair</keyword>
<evidence type="ECO:0000313" key="9">
    <source>
        <dbReference type="EMBL" id="MBO8446523.1"/>
    </source>
</evidence>
<dbReference type="GO" id="GO:0006281">
    <property type="term" value="P:DNA repair"/>
    <property type="evidence" value="ECO:0007669"/>
    <property type="project" value="UniProtKB-UniRule"/>
</dbReference>
<dbReference type="InterPro" id="IPR000093">
    <property type="entry name" value="DNA_Rcmb_RecR"/>
</dbReference>
<evidence type="ECO:0000256" key="2">
    <source>
        <dbReference type="ARBA" id="ARBA00022763"/>
    </source>
</evidence>
<dbReference type="PROSITE" id="PS01300">
    <property type="entry name" value="RECR"/>
    <property type="match status" value="1"/>
</dbReference>
<dbReference type="PANTHER" id="PTHR30446:SF0">
    <property type="entry name" value="RECOMBINATION PROTEIN RECR"/>
    <property type="match status" value="1"/>
</dbReference>
<keyword evidence="3 7" id="KW-0863">Zinc-finger</keyword>
<reference evidence="9" key="1">
    <citation type="submission" date="2020-10" db="EMBL/GenBank/DDBJ databases">
        <authorList>
            <person name="Gilroy R."/>
        </authorList>
    </citation>
    <scope>NUCLEOTIDE SEQUENCE</scope>
    <source>
        <strain evidence="9">D3-1215</strain>
    </source>
</reference>
<organism evidence="9 10">
    <name type="scientific">Candidatus Enterocola intestinipullorum</name>
    <dbReference type="NCBI Taxonomy" id="2840783"/>
    <lineage>
        <taxon>Bacteria</taxon>
        <taxon>Pseudomonadati</taxon>
        <taxon>Bacteroidota</taxon>
        <taxon>Bacteroidia</taxon>
        <taxon>Bacteroidales</taxon>
        <taxon>Candidatus Enterocola</taxon>
    </lineage>
</organism>
<comment type="caution">
    <text evidence="9">The sequence shown here is derived from an EMBL/GenBank/DDBJ whole genome shotgun (WGS) entry which is preliminary data.</text>
</comment>
<evidence type="ECO:0000256" key="4">
    <source>
        <dbReference type="ARBA" id="ARBA00022833"/>
    </source>
</evidence>
<evidence type="ECO:0000313" key="10">
    <source>
        <dbReference type="Proteomes" id="UP000823637"/>
    </source>
</evidence>
<dbReference type="Gene3D" id="3.30.60.80">
    <property type="match status" value="1"/>
</dbReference>
<feature type="zinc finger region" description="C4-type" evidence="7">
    <location>
        <begin position="61"/>
        <end position="76"/>
    </location>
</feature>
<gene>
    <name evidence="7 9" type="primary">recR</name>
    <name evidence="9" type="ORF">IAC32_02100</name>
</gene>
<dbReference type="InterPro" id="IPR015967">
    <property type="entry name" value="Rcmb_RecR_Znf"/>
</dbReference>
<dbReference type="GO" id="GO:0006310">
    <property type="term" value="P:DNA recombination"/>
    <property type="evidence" value="ECO:0007669"/>
    <property type="project" value="UniProtKB-UniRule"/>
</dbReference>